<dbReference type="AlphaFoldDB" id="A0A494ZAX9"/>
<comment type="caution">
    <text evidence="2">The sequence shown here is derived from an EMBL/GenBank/DDBJ whole genome shotgun (WGS) entry which is preliminary data.</text>
</comment>
<dbReference type="InterPro" id="IPR046720">
    <property type="entry name" value="DUF6612"/>
</dbReference>
<keyword evidence="1" id="KW-0732">Signal</keyword>
<protein>
    <recommendedName>
        <fullName evidence="4">LppX_LprAFG lipoprotein</fullName>
    </recommendedName>
</protein>
<evidence type="ECO:0000313" key="3">
    <source>
        <dbReference type="Proteomes" id="UP000272238"/>
    </source>
</evidence>
<proteinExistence type="predicted"/>
<keyword evidence="3" id="KW-1185">Reference proteome</keyword>
<dbReference type="EMBL" id="RBZN01000003">
    <property type="protein sequence ID" value="RKQ19563.1"/>
    <property type="molecule type" value="Genomic_DNA"/>
</dbReference>
<dbReference type="OrthoDB" id="1957331at2"/>
<evidence type="ECO:0000256" key="1">
    <source>
        <dbReference type="SAM" id="SignalP"/>
    </source>
</evidence>
<feature type="chain" id="PRO_5039599271" description="LppX_LprAFG lipoprotein" evidence="1">
    <location>
        <begin position="20"/>
        <end position="288"/>
    </location>
</feature>
<dbReference type="Gene3D" id="2.50.20.20">
    <property type="match status" value="1"/>
</dbReference>
<name>A0A494ZAX9_9BACL</name>
<feature type="signal peptide" evidence="1">
    <location>
        <begin position="1"/>
        <end position="19"/>
    </location>
</feature>
<accession>A0A494ZAX9</accession>
<evidence type="ECO:0000313" key="2">
    <source>
        <dbReference type="EMBL" id="RKQ19563.1"/>
    </source>
</evidence>
<reference evidence="2 3" key="1">
    <citation type="journal article" date="2016" name="Antonie Van Leeuwenhoek">
        <title>Lysinibacillus endophyticus sp. nov., an indole-3-acetic acid producing endophytic bacterium isolated from corn root (Zea mays cv. Xinken-5).</title>
        <authorList>
            <person name="Yu J."/>
            <person name="Guan X."/>
            <person name="Liu C."/>
            <person name="Xiang W."/>
            <person name="Yu Z."/>
            <person name="Liu X."/>
            <person name="Wang G."/>
        </authorList>
    </citation>
    <scope>NUCLEOTIDE SEQUENCE [LARGE SCALE GENOMIC DNA]</scope>
    <source>
        <strain evidence="2 3">DSM 100506</strain>
    </source>
</reference>
<dbReference type="RefSeq" id="WP_121213102.1">
    <property type="nucleotide sequence ID" value="NZ_RBZN01000003.1"/>
</dbReference>
<sequence length="288" mass="32704">MVKKWGYAIFTSLLVFVLAACSETAEPKTGTKEESKSELTLQEVYEKAIERQKELESVSADMKMNQVITFGSGEEKFVMGTKSNMKMDMIVDPLAMYMDGTMTMEDPDSGDDINVDMEMYMSEQGLFMQDSESKQWMKLPSDQFDMVMGQTANQANAAEQLEALKSFIDDFKFEQTDSEYVLTLSAASDKFKEYMLEQMQLNQMLGVPSDEEEMFENMTFDKVNYTINLNKDNFDILSMDMVVNMGIGVEGQEISIEMNTNITFNNVNGVKNIVVPQEVIDKAVEIEQ</sequence>
<dbReference type="Proteomes" id="UP000272238">
    <property type="component" value="Unassembled WGS sequence"/>
</dbReference>
<dbReference type="Pfam" id="PF20316">
    <property type="entry name" value="DUF6612"/>
    <property type="match status" value="1"/>
</dbReference>
<dbReference type="PROSITE" id="PS51257">
    <property type="entry name" value="PROKAR_LIPOPROTEIN"/>
    <property type="match status" value="1"/>
</dbReference>
<gene>
    <name evidence="2" type="ORF">D8M03_02520</name>
</gene>
<evidence type="ECO:0008006" key="4">
    <source>
        <dbReference type="Google" id="ProtNLM"/>
    </source>
</evidence>
<organism evidence="2 3">
    <name type="scientific">Ureibacillus endophyticus</name>
    <dbReference type="NCBI Taxonomy" id="1978490"/>
    <lineage>
        <taxon>Bacteria</taxon>
        <taxon>Bacillati</taxon>
        <taxon>Bacillota</taxon>
        <taxon>Bacilli</taxon>
        <taxon>Bacillales</taxon>
        <taxon>Caryophanaceae</taxon>
        <taxon>Ureibacillus</taxon>
    </lineage>
</organism>